<gene>
    <name evidence="1" type="ORF">ACFS2C_02200</name>
</gene>
<dbReference type="Proteomes" id="UP001597478">
    <property type="component" value="Unassembled WGS sequence"/>
</dbReference>
<evidence type="ECO:0000313" key="2">
    <source>
        <dbReference type="Proteomes" id="UP001597478"/>
    </source>
</evidence>
<reference evidence="2" key="1">
    <citation type="journal article" date="2019" name="Int. J. Syst. Evol. Microbiol.">
        <title>The Global Catalogue of Microorganisms (GCM) 10K type strain sequencing project: providing services to taxonomists for standard genome sequencing and annotation.</title>
        <authorList>
            <consortium name="The Broad Institute Genomics Platform"/>
            <consortium name="The Broad Institute Genome Sequencing Center for Infectious Disease"/>
            <person name="Wu L."/>
            <person name="Ma J."/>
        </authorList>
    </citation>
    <scope>NUCLEOTIDE SEQUENCE [LARGE SCALE GENOMIC DNA]</scope>
    <source>
        <strain evidence="2">IBRC-M 10906</strain>
    </source>
</reference>
<organism evidence="1 2">
    <name type="scientific">Prauserella oleivorans</name>
    <dbReference type="NCBI Taxonomy" id="1478153"/>
    <lineage>
        <taxon>Bacteria</taxon>
        <taxon>Bacillati</taxon>
        <taxon>Actinomycetota</taxon>
        <taxon>Actinomycetes</taxon>
        <taxon>Pseudonocardiales</taxon>
        <taxon>Pseudonocardiaceae</taxon>
        <taxon>Prauserella</taxon>
    </lineage>
</organism>
<evidence type="ECO:0000313" key="1">
    <source>
        <dbReference type="EMBL" id="MFD2798200.1"/>
    </source>
</evidence>
<name>A0ABW5W5L5_9PSEU</name>
<dbReference type="EMBL" id="JBHUOF010000003">
    <property type="protein sequence ID" value="MFD2798200.1"/>
    <property type="molecule type" value="Genomic_DNA"/>
</dbReference>
<accession>A0ABW5W5L5</accession>
<sequence length="129" mass="14084">MDVPGTPDEDNNPTVLAARAEEAARLLYEQTSVGAEQDGADGHPAIHEVLGSLKLLAENLARYLPELSTWLEHQLWAGQLGDDEDMSYDELTKSTFEVAAALARAHRMSAQLGRELQAAQTASRDLIKQ</sequence>
<comment type="caution">
    <text evidence="1">The sequence shown here is derived from an EMBL/GenBank/DDBJ whole genome shotgun (WGS) entry which is preliminary data.</text>
</comment>
<protein>
    <submittedName>
        <fullName evidence="1">Uncharacterized protein</fullName>
    </submittedName>
</protein>
<dbReference type="RefSeq" id="WP_377383520.1">
    <property type="nucleotide sequence ID" value="NZ_JBHSAN010000001.1"/>
</dbReference>
<proteinExistence type="predicted"/>
<keyword evidence="2" id="KW-1185">Reference proteome</keyword>